<keyword evidence="4 5" id="KW-0472">Membrane</keyword>
<evidence type="ECO:0000259" key="6">
    <source>
        <dbReference type="Pfam" id="PF03151"/>
    </source>
</evidence>
<dbReference type="AlphaFoldDB" id="A0A976SIM8"/>
<dbReference type="EMBL" id="CP056069">
    <property type="protein sequence ID" value="UVC49475.1"/>
    <property type="molecule type" value="Genomic_DNA"/>
</dbReference>
<feature type="domain" description="Sugar phosphate transporter" evidence="6">
    <location>
        <begin position="166"/>
        <end position="502"/>
    </location>
</feature>
<gene>
    <name evidence="7" type="ORF">MACK_003311</name>
</gene>
<dbReference type="GO" id="GO:0016020">
    <property type="term" value="C:membrane"/>
    <property type="evidence" value="ECO:0007669"/>
    <property type="project" value="UniProtKB-SubCell"/>
</dbReference>
<accession>A0A976SIM8</accession>
<evidence type="ECO:0000256" key="2">
    <source>
        <dbReference type="ARBA" id="ARBA00022692"/>
    </source>
</evidence>
<dbReference type="InterPro" id="IPR050186">
    <property type="entry name" value="TPT_transporter"/>
</dbReference>
<organism evidence="7 8">
    <name type="scientific">Theileria orientalis</name>
    <dbReference type="NCBI Taxonomy" id="68886"/>
    <lineage>
        <taxon>Eukaryota</taxon>
        <taxon>Sar</taxon>
        <taxon>Alveolata</taxon>
        <taxon>Apicomplexa</taxon>
        <taxon>Aconoidasida</taxon>
        <taxon>Piroplasmida</taxon>
        <taxon>Theileriidae</taxon>
        <taxon>Theileria</taxon>
    </lineage>
</organism>
<comment type="subcellular location">
    <subcellularLocation>
        <location evidence="1">Membrane</location>
        <topology evidence="1">Multi-pass membrane protein</topology>
    </subcellularLocation>
</comment>
<protein>
    <recommendedName>
        <fullName evidence="6">Sugar phosphate transporter domain-containing protein</fullName>
    </recommendedName>
</protein>
<reference evidence="7" key="1">
    <citation type="submission" date="2022-07" db="EMBL/GenBank/DDBJ databases">
        <title>Evaluation of T. orientalis genome assembly methods using nanopore sequencing and analysis of variation between genomes.</title>
        <authorList>
            <person name="Yam J."/>
            <person name="Micallef M.L."/>
            <person name="Liu M."/>
            <person name="Djordjevic S.P."/>
            <person name="Bogema D.R."/>
            <person name="Jenkins C."/>
        </authorList>
    </citation>
    <scope>NUCLEOTIDE SEQUENCE</scope>
    <source>
        <strain evidence="7">Goon Nure</strain>
    </source>
</reference>
<feature type="transmembrane region" description="Helical" evidence="5">
    <location>
        <begin position="487"/>
        <end position="504"/>
    </location>
</feature>
<feature type="transmembrane region" description="Helical" evidence="5">
    <location>
        <begin position="255"/>
        <end position="276"/>
    </location>
</feature>
<evidence type="ECO:0000256" key="4">
    <source>
        <dbReference type="ARBA" id="ARBA00023136"/>
    </source>
</evidence>
<evidence type="ECO:0000256" key="1">
    <source>
        <dbReference type="ARBA" id="ARBA00004141"/>
    </source>
</evidence>
<name>A0A976SIM8_THEOR</name>
<sequence length="506" mass="56620">MVLKSNLNKGFKHTYTVCILFSIVSVTCNIIGINRIVKTSKSIKTITPRVCNLESQSFVPNGVKLGFINNTPRYGKYKHESNDFVKYEEREDLKENSRYADLSQRFETSLHMKHNANEATHMKVPSRDGNRSVAFSKVFRSPLSSLREALSKVTKRGAFNTAAKLFLLFTDYVATAGYKYEYRKMLTLVPLRKTVAALQMLVTLPITTFVWILRLCPPPSFNVPTYQVEKVDFSKEGLLKSVKKSLMNGFNRTKAYVRAYRTLIVQGGCLSTMNFLSTSWAFMSPETGFLRAFEPLFVSLLAYMLDGKEVDSLAFMSLLPVVAGMLYSLYGKSLSATRLMQTLNNPRTLSGCATVLLYNLASALHKVEFSNFFKQNVDRLGKDLTPINVNAAAHVVGALMFVPYALSETQYWKEVYQHVFKKISGGTLELLKHLAKSSLYLGATNVTTFELASDLSPVSHSLVNSLKITLLGSLDKSLNDKRLHTEHLLGSLLAIAGALAYSLFKD</sequence>
<evidence type="ECO:0000313" key="7">
    <source>
        <dbReference type="EMBL" id="UVC49475.1"/>
    </source>
</evidence>
<evidence type="ECO:0000256" key="5">
    <source>
        <dbReference type="SAM" id="Phobius"/>
    </source>
</evidence>
<feature type="transmembrane region" description="Helical" evidence="5">
    <location>
        <begin position="312"/>
        <end position="330"/>
    </location>
</feature>
<evidence type="ECO:0000256" key="3">
    <source>
        <dbReference type="ARBA" id="ARBA00022989"/>
    </source>
</evidence>
<evidence type="ECO:0000313" key="8">
    <source>
        <dbReference type="Proteomes" id="UP000244811"/>
    </source>
</evidence>
<dbReference type="Pfam" id="PF03151">
    <property type="entry name" value="TPT"/>
    <property type="match status" value="1"/>
</dbReference>
<feature type="transmembrane region" description="Helical" evidence="5">
    <location>
        <begin position="14"/>
        <end position="37"/>
    </location>
</feature>
<dbReference type="InterPro" id="IPR004853">
    <property type="entry name" value="Sugar_P_trans_dom"/>
</dbReference>
<dbReference type="PANTHER" id="PTHR11132">
    <property type="entry name" value="SOLUTE CARRIER FAMILY 35"/>
    <property type="match status" value="1"/>
</dbReference>
<proteinExistence type="predicted"/>
<keyword evidence="3 5" id="KW-1133">Transmembrane helix</keyword>
<keyword evidence="2 5" id="KW-0812">Transmembrane</keyword>
<dbReference type="Proteomes" id="UP000244811">
    <property type="component" value="Chromosome 1"/>
</dbReference>